<dbReference type="Proteomes" id="UP001140091">
    <property type="component" value="Unassembled WGS sequence"/>
</dbReference>
<evidence type="ECO:0000313" key="2">
    <source>
        <dbReference type="Proteomes" id="UP001140091"/>
    </source>
</evidence>
<feature type="non-terminal residue" evidence="1">
    <location>
        <position position="1"/>
    </location>
</feature>
<comment type="caution">
    <text evidence="1">The sequence shown here is derived from an EMBL/GenBank/DDBJ whole genome shotgun (WGS) entry which is preliminary data.</text>
</comment>
<evidence type="ECO:0000313" key="1">
    <source>
        <dbReference type="EMBL" id="KAJ2932589.1"/>
    </source>
</evidence>
<organism evidence="1 2">
    <name type="scientific">Candolleomyces eurysporus</name>
    <dbReference type="NCBI Taxonomy" id="2828524"/>
    <lineage>
        <taxon>Eukaryota</taxon>
        <taxon>Fungi</taxon>
        <taxon>Dikarya</taxon>
        <taxon>Basidiomycota</taxon>
        <taxon>Agaricomycotina</taxon>
        <taxon>Agaricomycetes</taxon>
        <taxon>Agaricomycetidae</taxon>
        <taxon>Agaricales</taxon>
        <taxon>Agaricineae</taxon>
        <taxon>Psathyrellaceae</taxon>
        <taxon>Candolleomyces</taxon>
    </lineage>
</organism>
<keyword evidence="2" id="KW-1185">Reference proteome</keyword>
<sequence>MTGFIINKYEWLQQDSNLRPLHYGRVALPLSYGASKCTSAHYQPPISVIRTYSWASRSRHGNQTRQPSIALVSLNASVKSDDLLTALEVLQQSAPPTPLPEVVIVREVCEVVEQIGTCTICIQPIAKPYMYVVPVLFFFLLLRSTVPPVVTASVAYAFETCQFIPMSDFDQLLLARTLVKHGHNPAKVFQYNCPEYRVVITKEPVFNYPLLNILERERRSLPGCVNVAGLNRSRQPIYLFNGLFLK</sequence>
<dbReference type="EMBL" id="JANBPK010000769">
    <property type="protein sequence ID" value="KAJ2932589.1"/>
    <property type="molecule type" value="Genomic_DNA"/>
</dbReference>
<gene>
    <name evidence="1" type="ORF">H1R20_g4503</name>
</gene>
<protein>
    <submittedName>
        <fullName evidence="1">Uncharacterized protein</fullName>
    </submittedName>
</protein>
<dbReference type="OrthoDB" id="3219336at2759"/>
<accession>A0A9W8ML76</accession>
<dbReference type="AlphaFoldDB" id="A0A9W8ML76"/>
<name>A0A9W8ML76_9AGAR</name>
<proteinExistence type="predicted"/>
<reference evidence="1" key="1">
    <citation type="submission" date="2022-06" db="EMBL/GenBank/DDBJ databases">
        <title>Genome Sequence of Candolleomyces eurysporus.</title>
        <authorList>
            <person name="Buettner E."/>
        </authorList>
    </citation>
    <scope>NUCLEOTIDE SEQUENCE</scope>
    <source>
        <strain evidence="1">VTCC 930004</strain>
    </source>
</reference>